<feature type="non-terminal residue" evidence="3">
    <location>
        <position position="262"/>
    </location>
</feature>
<dbReference type="EC" id="2.7.7.49" evidence="1"/>
<dbReference type="Pfam" id="PF00078">
    <property type="entry name" value="RVT_1"/>
    <property type="match status" value="1"/>
</dbReference>
<dbReference type="Proteomes" id="UP000280834">
    <property type="component" value="Unassembled WGS sequence"/>
</dbReference>
<proteinExistence type="predicted"/>
<protein>
    <recommendedName>
        <fullName evidence="1">RNA-directed DNA polymerase</fullName>
        <ecNumber evidence="1">2.7.7.49</ecNumber>
    </recommendedName>
</protein>
<dbReference type="AlphaFoldDB" id="A0A3P7TB11"/>
<dbReference type="CDD" id="cd01647">
    <property type="entry name" value="RT_LTR"/>
    <property type="match status" value="1"/>
</dbReference>
<keyword evidence="4" id="KW-1185">Reference proteome</keyword>
<dbReference type="Gene3D" id="3.30.70.270">
    <property type="match status" value="2"/>
</dbReference>
<evidence type="ECO:0000313" key="4">
    <source>
        <dbReference type="Proteomes" id="UP000280834"/>
    </source>
</evidence>
<sequence>MVDYRAVNLKINKDNNRVPNIDSIWPHLRDMKFFTSLDLNSGYFQIPLNEKSKELTGINIDGIGYVFNSLPQGMNVSPSIFQTIMMDLFEGILWEKVIAYLDDICIFGKTLEECIDNTTEVLRRLNEKGFKLKTSKCFFFMDEVDMLGHKVSFNNLKPLTKHLDAIQKMQPPKTLKQLRSLIGTFNYHRKKVQNFSKTILPLTDILKGIDSKVNGKLKVWSAEHQNCFETIKEKLLSEPILAIYNPDAETYIEVDASAFAVG</sequence>
<dbReference type="InterPro" id="IPR043502">
    <property type="entry name" value="DNA/RNA_pol_sf"/>
</dbReference>
<evidence type="ECO:0000259" key="2">
    <source>
        <dbReference type="PROSITE" id="PS50878"/>
    </source>
</evidence>
<name>A0A3P7TB11_9BILA</name>
<dbReference type="FunFam" id="3.30.70.270:FF:000020">
    <property type="entry name" value="Transposon Tf2-6 polyprotein-like Protein"/>
    <property type="match status" value="1"/>
</dbReference>
<dbReference type="InterPro" id="IPR043128">
    <property type="entry name" value="Rev_trsase/Diguanyl_cyclase"/>
</dbReference>
<organism evidence="3 4">
    <name type="scientific">Brugia timori</name>
    <dbReference type="NCBI Taxonomy" id="42155"/>
    <lineage>
        <taxon>Eukaryota</taxon>
        <taxon>Metazoa</taxon>
        <taxon>Ecdysozoa</taxon>
        <taxon>Nematoda</taxon>
        <taxon>Chromadorea</taxon>
        <taxon>Rhabditida</taxon>
        <taxon>Spirurina</taxon>
        <taxon>Spiruromorpha</taxon>
        <taxon>Filarioidea</taxon>
        <taxon>Onchocercidae</taxon>
        <taxon>Brugia</taxon>
    </lineage>
</organism>
<feature type="domain" description="Reverse transcriptase" evidence="2">
    <location>
        <begin position="1"/>
        <end position="151"/>
    </location>
</feature>
<dbReference type="Pfam" id="PF17919">
    <property type="entry name" value="RT_RNaseH_2"/>
    <property type="match status" value="1"/>
</dbReference>
<dbReference type="InterPro" id="IPR041577">
    <property type="entry name" value="RT_RNaseH_2"/>
</dbReference>
<accession>A0A3P7TB11</accession>
<dbReference type="InterPro" id="IPR000477">
    <property type="entry name" value="RT_dom"/>
</dbReference>
<evidence type="ECO:0000256" key="1">
    <source>
        <dbReference type="ARBA" id="ARBA00012493"/>
    </source>
</evidence>
<dbReference type="EMBL" id="UZAG01006256">
    <property type="protein sequence ID" value="VDO18346.1"/>
    <property type="molecule type" value="Genomic_DNA"/>
</dbReference>
<gene>
    <name evidence="3" type="ORF">BTMF_LOCUS5665</name>
</gene>
<dbReference type="SUPFAM" id="SSF56672">
    <property type="entry name" value="DNA/RNA polymerases"/>
    <property type="match status" value="1"/>
</dbReference>
<dbReference type="Gene3D" id="3.10.10.10">
    <property type="entry name" value="HIV Type 1 Reverse Transcriptase, subunit A, domain 1"/>
    <property type="match status" value="1"/>
</dbReference>
<dbReference type="PANTHER" id="PTHR33064:SF37">
    <property type="entry name" value="RIBONUCLEASE H"/>
    <property type="match status" value="1"/>
</dbReference>
<dbReference type="GO" id="GO:0003964">
    <property type="term" value="F:RNA-directed DNA polymerase activity"/>
    <property type="evidence" value="ECO:0007669"/>
    <property type="project" value="UniProtKB-EC"/>
</dbReference>
<dbReference type="InterPro" id="IPR051320">
    <property type="entry name" value="Viral_Replic_Matur_Polypro"/>
</dbReference>
<dbReference type="PROSITE" id="PS50878">
    <property type="entry name" value="RT_POL"/>
    <property type="match status" value="1"/>
</dbReference>
<reference evidence="3 4" key="1">
    <citation type="submission" date="2018-11" db="EMBL/GenBank/DDBJ databases">
        <authorList>
            <consortium name="Pathogen Informatics"/>
        </authorList>
    </citation>
    <scope>NUCLEOTIDE SEQUENCE [LARGE SCALE GENOMIC DNA]</scope>
</reference>
<evidence type="ECO:0000313" key="3">
    <source>
        <dbReference type="EMBL" id="VDO18346.1"/>
    </source>
</evidence>
<dbReference type="PANTHER" id="PTHR33064">
    <property type="entry name" value="POL PROTEIN"/>
    <property type="match status" value="1"/>
</dbReference>